<dbReference type="Gene3D" id="3.90.550.10">
    <property type="entry name" value="Spore Coat Polysaccharide Biosynthesis Protein SpsA, Chain A"/>
    <property type="match status" value="1"/>
</dbReference>
<dbReference type="PANTHER" id="PTHR43646">
    <property type="entry name" value="GLYCOSYLTRANSFERASE"/>
    <property type="match status" value="1"/>
</dbReference>
<comment type="subcellular location">
    <subcellularLocation>
        <location evidence="1">Cell membrane</location>
    </subcellularLocation>
</comment>
<dbReference type="InterPro" id="IPR029044">
    <property type="entry name" value="Nucleotide-diphossugar_trans"/>
</dbReference>
<evidence type="ECO:0000259" key="6">
    <source>
        <dbReference type="Pfam" id="PF00535"/>
    </source>
</evidence>
<dbReference type="SUPFAM" id="SSF53448">
    <property type="entry name" value="Nucleotide-diphospho-sugar transferases"/>
    <property type="match status" value="1"/>
</dbReference>
<evidence type="ECO:0000256" key="2">
    <source>
        <dbReference type="ARBA" id="ARBA00022475"/>
    </source>
</evidence>
<evidence type="ECO:0000313" key="7">
    <source>
        <dbReference type="EMBL" id="SDS46395.1"/>
    </source>
</evidence>
<dbReference type="AlphaFoldDB" id="A0A1H1SEI0"/>
<evidence type="ECO:0000256" key="1">
    <source>
        <dbReference type="ARBA" id="ARBA00004236"/>
    </source>
</evidence>
<sequence>MNSNLCISIIIPVLNETENILSLIDSLEENSAGFVYEILVVDGGSSDGIIKLLQGDNRVEVLKSKKGRAKQMNYGAQKAKGDILYFLHADSFPPKNFDLFIVLYFQKNYLAGCFRLKFKSRHWWLQLAGWLSSINHIYCRGGDQSLYVESKLFKYLGGYNEDYIIYEDNEFIKRLYKKPRTRFKVIKKPILTSARRYEKTGIWKLQKVYFQIYFQQFLGAGPEKLYEHYKKIL</sequence>
<keyword evidence="8" id="KW-1185">Reference proteome</keyword>
<evidence type="ECO:0000256" key="4">
    <source>
        <dbReference type="ARBA" id="ARBA00022679"/>
    </source>
</evidence>
<dbReference type="InterPro" id="IPR001173">
    <property type="entry name" value="Glyco_trans_2-like"/>
</dbReference>
<dbReference type="NCBIfam" id="TIGR04283">
    <property type="entry name" value="glyco_like_mftF"/>
    <property type="match status" value="1"/>
</dbReference>
<reference evidence="7 8" key="1">
    <citation type="submission" date="2016-10" db="EMBL/GenBank/DDBJ databases">
        <authorList>
            <person name="Varghese N."/>
            <person name="Submissions S."/>
        </authorList>
    </citation>
    <scope>NUCLEOTIDE SEQUENCE [LARGE SCALE GENOMIC DNA]</scope>
    <source>
        <strain evidence="7 8">Mar_2010_102</strain>
    </source>
</reference>
<feature type="domain" description="Glycosyltransferase 2-like" evidence="6">
    <location>
        <begin position="8"/>
        <end position="121"/>
    </location>
</feature>
<dbReference type="GO" id="GO:0016757">
    <property type="term" value="F:glycosyltransferase activity"/>
    <property type="evidence" value="ECO:0007669"/>
    <property type="project" value="UniProtKB-KW"/>
</dbReference>
<accession>A0A1H1SEI0</accession>
<protein>
    <recommendedName>
        <fullName evidence="6">Glycosyltransferase 2-like domain-containing protein</fullName>
    </recommendedName>
</protein>
<evidence type="ECO:0000256" key="3">
    <source>
        <dbReference type="ARBA" id="ARBA00022676"/>
    </source>
</evidence>
<keyword evidence="2" id="KW-1003">Cell membrane</keyword>
<dbReference type="CDD" id="cd02522">
    <property type="entry name" value="GT_2_like_a"/>
    <property type="match status" value="1"/>
</dbReference>
<dbReference type="EMBL" id="LT629745">
    <property type="protein sequence ID" value="SDS46395.1"/>
    <property type="molecule type" value="Genomic_DNA"/>
</dbReference>
<evidence type="ECO:0000313" key="8">
    <source>
        <dbReference type="Proteomes" id="UP000198858"/>
    </source>
</evidence>
<dbReference type="InterPro" id="IPR026461">
    <property type="entry name" value="Trfase_2_rSAM/seldom_assoc"/>
</dbReference>
<keyword evidence="4" id="KW-0808">Transferase</keyword>
<dbReference type="PANTHER" id="PTHR43646:SF2">
    <property type="entry name" value="GLYCOSYLTRANSFERASE 2-LIKE DOMAIN-CONTAINING PROTEIN"/>
    <property type="match status" value="1"/>
</dbReference>
<organism evidence="7 8">
    <name type="scientific">Christiangramia echinicola</name>
    <dbReference type="NCBI Taxonomy" id="279359"/>
    <lineage>
        <taxon>Bacteria</taxon>
        <taxon>Pseudomonadati</taxon>
        <taxon>Bacteroidota</taxon>
        <taxon>Flavobacteriia</taxon>
        <taxon>Flavobacteriales</taxon>
        <taxon>Flavobacteriaceae</taxon>
        <taxon>Christiangramia</taxon>
    </lineage>
</organism>
<dbReference type="GO" id="GO:0005886">
    <property type="term" value="C:plasma membrane"/>
    <property type="evidence" value="ECO:0007669"/>
    <property type="project" value="UniProtKB-SubCell"/>
</dbReference>
<dbReference type="Proteomes" id="UP000198858">
    <property type="component" value="Chromosome I"/>
</dbReference>
<proteinExistence type="predicted"/>
<dbReference type="RefSeq" id="WP_089663826.1">
    <property type="nucleotide sequence ID" value="NZ_LT629745.1"/>
</dbReference>
<name>A0A1H1SEI0_9FLAO</name>
<dbReference type="Pfam" id="PF00535">
    <property type="entry name" value="Glycos_transf_2"/>
    <property type="match status" value="1"/>
</dbReference>
<evidence type="ECO:0000256" key="5">
    <source>
        <dbReference type="ARBA" id="ARBA00023136"/>
    </source>
</evidence>
<keyword evidence="3" id="KW-0328">Glycosyltransferase</keyword>
<gene>
    <name evidence="7" type="ORF">SAMN04488552_3245</name>
</gene>
<dbReference type="STRING" id="1250231.SAMN04488552_3245"/>
<keyword evidence="5" id="KW-0472">Membrane</keyword>